<reference evidence="2" key="1">
    <citation type="submission" date="2016-10" db="EMBL/GenBank/DDBJ databases">
        <authorList>
            <person name="Varghese N."/>
            <person name="Submissions S."/>
        </authorList>
    </citation>
    <scope>NUCLEOTIDE SEQUENCE [LARGE SCALE GENOMIC DNA]</scope>
    <source>
        <strain evidence="2">Nm44</strain>
    </source>
</reference>
<proteinExistence type="predicted"/>
<dbReference type="AlphaFoldDB" id="A0A1I4UBJ7"/>
<gene>
    <name evidence="1" type="ORF">SAMN05421863_106223</name>
</gene>
<name>A0A1I4UBJ7_9PROT</name>
<evidence type="ECO:0000313" key="1">
    <source>
        <dbReference type="EMBL" id="SFM86379.1"/>
    </source>
</evidence>
<evidence type="ECO:0000313" key="2">
    <source>
        <dbReference type="Proteomes" id="UP000183287"/>
    </source>
</evidence>
<dbReference type="EMBL" id="FOUB01000062">
    <property type="protein sequence ID" value="SFM86379.1"/>
    <property type="molecule type" value="Genomic_DNA"/>
</dbReference>
<keyword evidence="2" id="KW-1185">Reference proteome</keyword>
<accession>A0A1I4UBJ7</accession>
<sequence>MSYLKIQCEDCEKVHQIKRSEMEYEPVDSEVREMGEEITYKGNIGIECDCGKAIKINHYFWEYPEGIENHKATEVSGGIPVENTL</sequence>
<dbReference type="OrthoDB" id="7597224at2"/>
<dbReference type="Proteomes" id="UP000183287">
    <property type="component" value="Unassembled WGS sequence"/>
</dbReference>
<organism evidence="1 2">
    <name type="scientific">Nitrosomonas communis</name>
    <dbReference type="NCBI Taxonomy" id="44574"/>
    <lineage>
        <taxon>Bacteria</taxon>
        <taxon>Pseudomonadati</taxon>
        <taxon>Pseudomonadota</taxon>
        <taxon>Betaproteobacteria</taxon>
        <taxon>Nitrosomonadales</taxon>
        <taxon>Nitrosomonadaceae</taxon>
        <taxon>Nitrosomonas</taxon>
    </lineage>
</organism>
<dbReference type="RefSeq" id="WP_074906706.1">
    <property type="nucleotide sequence ID" value="NZ_FOUB01000062.1"/>
</dbReference>
<protein>
    <submittedName>
        <fullName evidence="1">Uncharacterized protein</fullName>
    </submittedName>
</protein>